<reference evidence="2" key="2">
    <citation type="submission" date="2015-09" db="EMBL/GenBank/DDBJ databases">
        <title>Cronobacter genome sequencing and assembly.</title>
        <authorList>
            <person name="Descombes P."/>
            <person name="Baert L."/>
            <person name="Ngom-Bru C."/>
            <person name="Barretto C."/>
        </authorList>
    </citation>
    <scope>NUCLEOTIDE SEQUENCE [LARGE SCALE GENOMIC DNA]</scope>
    <source>
        <strain evidence="2">LMG 26250</strain>
    </source>
</reference>
<dbReference type="Proteomes" id="UP000067320">
    <property type="component" value="Chromosome"/>
</dbReference>
<name>A0ABM5V911_9ENTR</name>
<proteinExistence type="predicted"/>
<accession>A0ABM5V911</accession>
<protein>
    <submittedName>
        <fullName evidence="1">Uncharacterized protein</fullName>
    </submittedName>
</protein>
<gene>
    <name evidence="1" type="ORF">AFK62_02630</name>
</gene>
<evidence type="ECO:0000313" key="2">
    <source>
        <dbReference type="Proteomes" id="UP000067320"/>
    </source>
</evidence>
<organism evidence="1 2">
    <name type="scientific">Cronobacter condimenti 1330</name>
    <dbReference type="NCBI Taxonomy" id="1073999"/>
    <lineage>
        <taxon>Bacteria</taxon>
        <taxon>Pseudomonadati</taxon>
        <taxon>Pseudomonadota</taxon>
        <taxon>Gammaproteobacteria</taxon>
        <taxon>Enterobacterales</taxon>
        <taxon>Enterobacteriaceae</taxon>
        <taxon>Cronobacter</taxon>
    </lineage>
</organism>
<dbReference type="EMBL" id="CP012264">
    <property type="protein sequence ID" value="ALB61467.1"/>
    <property type="molecule type" value="Genomic_DNA"/>
</dbReference>
<evidence type="ECO:0000313" key="1">
    <source>
        <dbReference type="EMBL" id="ALB61467.1"/>
    </source>
</evidence>
<reference evidence="1 2" key="3">
    <citation type="journal article" date="2016" name="Genome Announc.">
        <title>Fully Closed Genome Sequences of Five Type Strains of the Genus Cronobacter and One Cronobacter sakazakii Strain.</title>
        <authorList>
            <person name="Moine D."/>
            <person name="Kassam M."/>
            <person name="Baert L."/>
            <person name="Tang Y."/>
            <person name="Barretto C."/>
            <person name="Ngom Bru C."/>
            <person name="Klijn A."/>
            <person name="Descombes P."/>
        </authorList>
    </citation>
    <scope>NUCLEOTIDE SEQUENCE [LARGE SCALE GENOMIC DNA]</scope>
    <source>
        <strain evidence="1 2">LMG 26250</strain>
    </source>
</reference>
<sequence length="76" mass="8700">MIIASSLYKTLFHFSVLYEELPHHATGFSAKPASAHGYRVMRYKLVNVSQAFMQLLCITLANIKRRFATTDCFKSQ</sequence>
<reference evidence="2" key="1">
    <citation type="submission" date="2015-07" db="EMBL/GenBank/DDBJ databases">
        <authorList>
            <person name="Moine D."/>
            <person name="Kassam M."/>
        </authorList>
    </citation>
    <scope>NUCLEOTIDE SEQUENCE [LARGE SCALE GENOMIC DNA]</scope>
    <source>
        <strain evidence="2">LMG 26250</strain>
    </source>
</reference>
<keyword evidence="2" id="KW-1185">Reference proteome</keyword>